<feature type="region of interest" description="Disordered" evidence="5">
    <location>
        <begin position="1373"/>
        <end position="1419"/>
    </location>
</feature>
<feature type="compositionally biased region" description="Basic and acidic residues" evidence="5">
    <location>
        <begin position="1385"/>
        <end position="1419"/>
    </location>
</feature>
<feature type="region of interest" description="Disordered" evidence="5">
    <location>
        <begin position="814"/>
        <end position="869"/>
    </location>
</feature>
<feature type="compositionally biased region" description="Basic and acidic residues" evidence="5">
    <location>
        <begin position="832"/>
        <end position="841"/>
    </location>
</feature>
<evidence type="ECO:0000256" key="1">
    <source>
        <dbReference type="ARBA" id="ARBA00022679"/>
    </source>
</evidence>
<dbReference type="SUPFAM" id="SSF56672">
    <property type="entry name" value="DNA/RNA polymerases"/>
    <property type="match status" value="1"/>
</dbReference>
<reference evidence="7" key="1">
    <citation type="journal article" date="2022" name="Int. J. Mol. Sci.">
        <title>Draft Genome of Tanacetum Coccineum: Genomic Comparison of Closely Related Tanacetum-Family Plants.</title>
        <authorList>
            <person name="Yamashiro T."/>
            <person name="Shiraishi A."/>
            <person name="Nakayama K."/>
            <person name="Satake H."/>
        </authorList>
    </citation>
    <scope>NUCLEOTIDE SEQUENCE</scope>
</reference>
<dbReference type="Gene3D" id="3.10.10.10">
    <property type="entry name" value="HIV Type 1 Reverse Transcriptase, subunit A, domain 1"/>
    <property type="match status" value="1"/>
</dbReference>
<keyword evidence="2" id="KW-0548">Nucleotidyltransferase</keyword>
<feature type="region of interest" description="Disordered" evidence="5">
    <location>
        <begin position="135"/>
        <end position="161"/>
    </location>
</feature>
<dbReference type="CDD" id="cd01647">
    <property type="entry name" value="RT_LTR"/>
    <property type="match status" value="1"/>
</dbReference>
<dbReference type="Gene3D" id="3.30.420.10">
    <property type="entry name" value="Ribonuclease H-like superfamily/Ribonuclease H"/>
    <property type="match status" value="1"/>
</dbReference>
<feature type="region of interest" description="Disordered" evidence="5">
    <location>
        <begin position="1"/>
        <end position="34"/>
    </location>
</feature>
<sequence>MRTRSQARRRRQPQVRQTSVESSNLEKPDNPPIVTMADNRTMAQLLEAPTEGYEDAIVIPEITANNFEIKPLSSESVQNSNLFRHDKEDHMLTSVRQSRNQAVGAKMEYKSSTQAVSSEVAELKTMVRALILDRKNQTPVPPPSTSGSGTLPGNTVTNPKEDLKGITTRSGVTIQGPKAVNQDVEVTKDTMPPTNNGSTEDVQPPVVQIQTRNPNPEPNVAPVVTPASIPFPSRRNDEKRKEKANDQIEKFYEIFRDLSFEISFTDALMLMPKFASTLKTLIGNKEKLSELARTPLNENCSAVILNKLPKKLGDPGRFLIPCEFTGITTCNALADLGASINLMPYSVWKDLALPELTPTCMTLELADRSITEPIGIAKDVRLMVGKFQFPADFVVVDFEPDPRVPLILGRCFLKTSHALIDVYGGEITLRVGKEAITFNLDQTSKYTADYDHMTANKIDVIEMACDEYSQEVLGFSNVIASGNPTPYFEPIVSTASPNLTPFGDSDFLLMEEADSFLALEDDPTSSEVDPTYQDPEGDILILEAILNTKTVESSVDKPPEVELKELPPHLEYAFLEGDDKLPVIIAKDLKDEEKAALLKVLKSHKRAIAWKLSDIKGVSPEFCTHKILMEEDYEPSVQSQRRVNPKIHDVIKKEVEKLLDAGLIYPISDSPWVSPVHCVPKKGGMTVITNEENELIPTRLVTGWRVCIDYRKLNEATRKDHFPLPFMDQMLERLAGNEYYCFLDGFSGYFQIPIDPKDQEKTTFTCPYGTFAYRRMPFMPFGQCNASWARSKGSKVEVIAQLLIHFLSKERIEKTKRSKNDQKPTRNGKKTKSQEQDKEISQKSQPDQSNSVKERNKGSQKPKVKSKGQECQVCKKGAENLAADHLSRLENPYENVLDPKEINETFPLETLSMVTFRGDSSTPWFADFANYHAGNFVVKGMSTQQKNKFFKDVKHYFWDDPFLFKICADQVIRRCVHGKEALDILEACHNGPTGGHHGANLTAKKIFDSGFFWPTIYKDAHEFVKNCDSCQRQGKTSQRDEMPQNSIQVCEIFDVWGIDFMGPFPSSRGNKYILVAVDYLSKWVEAKALPTNDARVICKFLKSLFARFGAPRAIISDRGTHFCNDQFAKVMQKYGVTHRLSTAYHPQTSGQVEVSNRGLKRILERTIGENRASWSDKLDDALWAFRTAYKTPIGCTPYKLVYGKACHLPIELEHKAYWALKHTNFDVQTAGDHRKVQLNELNELRDQAYENSLIYKEKTKRIHDAKIKNRVFNVGDRVLLFNSRLKIFSGKLKSRWSGPFTIVQVFPYGTVELSQNSGPNFKVNGHRIKHYFGGDIPTEDFPDCEDSRACSIHMSFTSSASFWESRKDISTKDEKTKQKLKSGQRRLEKVCEGEAQNHKVKSNSEKKKQEKWEKENEKKKDVEGLFLPHPVLLPFFSATKSLNILPQIISSTLLSPSALLVLLAIPLHSKALELSLSPKKHQKKSKAGIALDFSSIN</sequence>
<dbReference type="InterPro" id="IPR050951">
    <property type="entry name" value="Retrovirus_Pol_polyprotein"/>
</dbReference>
<feature type="compositionally biased region" description="Basic residues" evidence="5">
    <location>
        <begin position="1"/>
        <end position="13"/>
    </location>
</feature>
<dbReference type="Gene3D" id="1.10.340.70">
    <property type="match status" value="1"/>
</dbReference>
<evidence type="ECO:0000259" key="6">
    <source>
        <dbReference type="PROSITE" id="PS50994"/>
    </source>
</evidence>
<keyword evidence="3" id="KW-0540">Nuclease</keyword>
<evidence type="ECO:0000313" key="8">
    <source>
        <dbReference type="Proteomes" id="UP001151760"/>
    </source>
</evidence>
<accession>A0ABQ5A1A8</accession>
<evidence type="ECO:0000256" key="3">
    <source>
        <dbReference type="ARBA" id="ARBA00022722"/>
    </source>
</evidence>
<dbReference type="InterPro" id="IPR043502">
    <property type="entry name" value="DNA/RNA_pol_sf"/>
</dbReference>
<dbReference type="Proteomes" id="UP001151760">
    <property type="component" value="Unassembled WGS sequence"/>
</dbReference>
<feature type="compositionally biased region" description="Polar residues" evidence="5">
    <location>
        <begin position="842"/>
        <end position="851"/>
    </location>
</feature>
<dbReference type="Pfam" id="PF00665">
    <property type="entry name" value="rve"/>
    <property type="match status" value="1"/>
</dbReference>
<organism evidence="7 8">
    <name type="scientific">Tanacetum coccineum</name>
    <dbReference type="NCBI Taxonomy" id="301880"/>
    <lineage>
        <taxon>Eukaryota</taxon>
        <taxon>Viridiplantae</taxon>
        <taxon>Streptophyta</taxon>
        <taxon>Embryophyta</taxon>
        <taxon>Tracheophyta</taxon>
        <taxon>Spermatophyta</taxon>
        <taxon>Magnoliopsida</taxon>
        <taxon>eudicotyledons</taxon>
        <taxon>Gunneridae</taxon>
        <taxon>Pentapetalae</taxon>
        <taxon>asterids</taxon>
        <taxon>campanulids</taxon>
        <taxon>Asterales</taxon>
        <taxon>Asteraceae</taxon>
        <taxon>Asteroideae</taxon>
        <taxon>Anthemideae</taxon>
        <taxon>Anthemidinae</taxon>
        <taxon>Tanacetum</taxon>
    </lineage>
</organism>
<dbReference type="PANTHER" id="PTHR37984:SF5">
    <property type="entry name" value="PROTEIN NYNRIN-LIKE"/>
    <property type="match status" value="1"/>
</dbReference>
<evidence type="ECO:0000256" key="5">
    <source>
        <dbReference type="SAM" id="MobiDB-lite"/>
    </source>
</evidence>
<dbReference type="GO" id="GO:0003964">
    <property type="term" value="F:RNA-directed DNA polymerase activity"/>
    <property type="evidence" value="ECO:0007669"/>
    <property type="project" value="UniProtKB-KW"/>
</dbReference>
<keyword evidence="4" id="KW-0378">Hydrolase</keyword>
<feature type="domain" description="Integrase catalytic" evidence="6">
    <location>
        <begin position="1039"/>
        <end position="1205"/>
    </location>
</feature>
<dbReference type="InterPro" id="IPR000477">
    <property type="entry name" value="RT_dom"/>
</dbReference>
<dbReference type="SUPFAM" id="SSF53098">
    <property type="entry name" value="Ribonuclease H-like"/>
    <property type="match status" value="1"/>
</dbReference>
<keyword evidence="4" id="KW-0255">Endonuclease</keyword>
<dbReference type="Pfam" id="PF00078">
    <property type="entry name" value="RVT_1"/>
    <property type="match status" value="1"/>
</dbReference>
<gene>
    <name evidence="7" type="ORF">Tco_0802045</name>
</gene>
<evidence type="ECO:0000256" key="4">
    <source>
        <dbReference type="ARBA" id="ARBA00022759"/>
    </source>
</evidence>
<keyword evidence="8" id="KW-1185">Reference proteome</keyword>
<dbReference type="InterPro" id="IPR036397">
    <property type="entry name" value="RNaseH_sf"/>
</dbReference>
<reference evidence="7" key="2">
    <citation type="submission" date="2022-01" db="EMBL/GenBank/DDBJ databases">
        <authorList>
            <person name="Yamashiro T."/>
            <person name="Shiraishi A."/>
            <person name="Satake H."/>
            <person name="Nakayama K."/>
        </authorList>
    </citation>
    <scope>NUCLEOTIDE SEQUENCE</scope>
</reference>
<protein>
    <submittedName>
        <fullName evidence="7">Reverse transcriptase domain-containing protein</fullName>
    </submittedName>
</protein>
<dbReference type="PROSITE" id="PS50994">
    <property type="entry name" value="INTEGRASE"/>
    <property type="match status" value="1"/>
</dbReference>
<dbReference type="EMBL" id="BQNB010011780">
    <property type="protein sequence ID" value="GJS95077.1"/>
    <property type="molecule type" value="Genomic_DNA"/>
</dbReference>
<dbReference type="InterPro" id="IPR012337">
    <property type="entry name" value="RNaseH-like_sf"/>
</dbReference>
<dbReference type="InterPro" id="IPR021109">
    <property type="entry name" value="Peptidase_aspartic_dom_sf"/>
</dbReference>
<dbReference type="PANTHER" id="PTHR37984">
    <property type="entry name" value="PROTEIN CBG26694"/>
    <property type="match status" value="1"/>
</dbReference>
<name>A0ABQ5A1A8_9ASTR</name>
<dbReference type="Gene3D" id="2.40.70.10">
    <property type="entry name" value="Acid Proteases"/>
    <property type="match status" value="1"/>
</dbReference>
<dbReference type="Pfam" id="PF17921">
    <property type="entry name" value="Integrase_H2C2"/>
    <property type="match status" value="1"/>
</dbReference>
<evidence type="ECO:0000256" key="2">
    <source>
        <dbReference type="ARBA" id="ARBA00022695"/>
    </source>
</evidence>
<evidence type="ECO:0000313" key="7">
    <source>
        <dbReference type="EMBL" id="GJS95077.1"/>
    </source>
</evidence>
<dbReference type="InterPro" id="IPR001584">
    <property type="entry name" value="Integrase_cat-core"/>
</dbReference>
<feature type="region of interest" description="Disordered" evidence="5">
    <location>
        <begin position="212"/>
        <end position="242"/>
    </location>
</feature>
<keyword evidence="1" id="KW-0808">Transferase</keyword>
<keyword evidence="7" id="KW-0695">RNA-directed DNA polymerase</keyword>
<feature type="compositionally biased region" description="Basic and acidic residues" evidence="5">
    <location>
        <begin position="814"/>
        <end position="824"/>
    </location>
</feature>
<proteinExistence type="predicted"/>
<comment type="caution">
    <text evidence="7">The sequence shown here is derived from an EMBL/GenBank/DDBJ whole genome shotgun (WGS) entry which is preliminary data.</text>
</comment>
<dbReference type="CDD" id="cd00303">
    <property type="entry name" value="retropepsin_like"/>
    <property type="match status" value="1"/>
</dbReference>
<dbReference type="InterPro" id="IPR041588">
    <property type="entry name" value="Integrase_H2C2"/>
</dbReference>